<organism evidence="13 14">
    <name type="scientific">Psittacicella hinzii</name>
    <dbReference type="NCBI Taxonomy" id="2028575"/>
    <lineage>
        <taxon>Bacteria</taxon>
        <taxon>Pseudomonadati</taxon>
        <taxon>Pseudomonadota</taxon>
        <taxon>Gammaproteobacteria</taxon>
        <taxon>Pasteurellales</taxon>
        <taxon>Psittacicellaceae</taxon>
        <taxon>Psittacicella</taxon>
    </lineage>
</organism>
<evidence type="ECO:0000256" key="1">
    <source>
        <dbReference type="ARBA" id="ARBA00004571"/>
    </source>
</evidence>
<evidence type="ECO:0000256" key="9">
    <source>
        <dbReference type="ARBA" id="ARBA00023170"/>
    </source>
</evidence>
<evidence type="ECO:0000256" key="10">
    <source>
        <dbReference type="ARBA" id="ARBA00023237"/>
    </source>
</evidence>
<feature type="domain" description="TonB-dependent receptor-like beta-barrel" evidence="12">
    <location>
        <begin position="6"/>
        <end position="220"/>
    </location>
</feature>
<dbReference type="GO" id="GO:0015344">
    <property type="term" value="F:siderophore uptake transmembrane transporter activity"/>
    <property type="evidence" value="ECO:0007669"/>
    <property type="project" value="TreeGrafter"/>
</dbReference>
<dbReference type="PROSITE" id="PS52016">
    <property type="entry name" value="TONB_DEPENDENT_REC_3"/>
    <property type="match status" value="1"/>
</dbReference>
<dbReference type="PANTHER" id="PTHR30069:SF29">
    <property type="entry name" value="HEMOGLOBIN AND HEMOGLOBIN-HAPTOGLOBIN-BINDING PROTEIN 1-RELATED"/>
    <property type="match status" value="1"/>
</dbReference>
<keyword evidence="4 11" id="KW-1134">Transmembrane beta strand</keyword>
<dbReference type="SUPFAM" id="SSF56935">
    <property type="entry name" value="Porins"/>
    <property type="match status" value="1"/>
</dbReference>
<dbReference type="InterPro" id="IPR000531">
    <property type="entry name" value="Beta-barrel_TonB"/>
</dbReference>
<name>A0A3A1Y353_9GAMM</name>
<accession>A0A3A1Y353</accession>
<evidence type="ECO:0000313" key="14">
    <source>
        <dbReference type="Proteomes" id="UP000265691"/>
    </source>
</evidence>
<evidence type="ECO:0000256" key="7">
    <source>
        <dbReference type="ARBA" id="ARBA00023077"/>
    </source>
</evidence>
<gene>
    <name evidence="13" type="ORF">CKF54_06260</name>
</gene>
<evidence type="ECO:0000313" key="13">
    <source>
        <dbReference type="EMBL" id="RIY31638.1"/>
    </source>
</evidence>
<dbReference type="GO" id="GO:0044718">
    <property type="term" value="P:siderophore transmembrane transport"/>
    <property type="evidence" value="ECO:0007669"/>
    <property type="project" value="TreeGrafter"/>
</dbReference>
<keyword evidence="8 11" id="KW-0472">Membrane</keyword>
<keyword evidence="10 11" id="KW-0998">Cell outer membrane</keyword>
<dbReference type="RefSeq" id="WP_119525508.1">
    <property type="nucleotide sequence ID" value="NZ_NRHC01000083.1"/>
</dbReference>
<keyword evidence="7" id="KW-0798">TonB box</keyword>
<dbReference type="PANTHER" id="PTHR30069">
    <property type="entry name" value="TONB-DEPENDENT OUTER MEMBRANE RECEPTOR"/>
    <property type="match status" value="1"/>
</dbReference>
<evidence type="ECO:0000256" key="8">
    <source>
        <dbReference type="ARBA" id="ARBA00023136"/>
    </source>
</evidence>
<evidence type="ECO:0000256" key="5">
    <source>
        <dbReference type="ARBA" id="ARBA00022692"/>
    </source>
</evidence>
<keyword evidence="9" id="KW-0675">Receptor</keyword>
<protein>
    <recommendedName>
        <fullName evidence="12">TonB-dependent receptor-like beta-barrel domain-containing protein</fullName>
    </recommendedName>
</protein>
<feature type="non-terminal residue" evidence="13">
    <location>
        <position position="1"/>
    </location>
</feature>
<sequence>KRENRLEYKVVDAFTPYFQYSHGFRAPSVQQLYGYFQRGNQQYIIGNPSLKPETSRNFELGFKGQTADFNYQVTGFVNKYKNFISRRIDRTTDSGYAYFSYANQKDAKIYGFAANGKVKFYNNYHVFASIAYAKGSQTDDLGVYSSMNSTDPLKTSLGFSYETQVWGGKVTWNWTDKRDTKDLNVGANMYNPTKAYSTVDLDFYWKPLKSLTLGAGISNLFDTKYVDWSNISYYYTNFFEANGGVSGVTEANADSFTEPGRTFYVTLRYDF</sequence>
<dbReference type="AlphaFoldDB" id="A0A3A1Y353"/>
<dbReference type="Pfam" id="PF00593">
    <property type="entry name" value="TonB_dep_Rec_b-barrel"/>
    <property type="match status" value="1"/>
</dbReference>
<evidence type="ECO:0000259" key="12">
    <source>
        <dbReference type="Pfam" id="PF00593"/>
    </source>
</evidence>
<evidence type="ECO:0000256" key="2">
    <source>
        <dbReference type="ARBA" id="ARBA00008143"/>
    </source>
</evidence>
<proteinExistence type="inferred from homology"/>
<comment type="caution">
    <text evidence="13">The sequence shown here is derived from an EMBL/GenBank/DDBJ whole genome shotgun (WGS) entry which is preliminary data.</text>
</comment>
<dbReference type="Gene3D" id="2.40.170.20">
    <property type="entry name" value="TonB-dependent receptor, beta-barrel domain"/>
    <property type="match status" value="1"/>
</dbReference>
<keyword evidence="5 11" id="KW-0812">Transmembrane</keyword>
<dbReference type="OrthoDB" id="9764669at2"/>
<evidence type="ECO:0000256" key="4">
    <source>
        <dbReference type="ARBA" id="ARBA00022452"/>
    </source>
</evidence>
<keyword evidence="3 11" id="KW-0813">Transport</keyword>
<evidence type="ECO:0000256" key="3">
    <source>
        <dbReference type="ARBA" id="ARBA00022448"/>
    </source>
</evidence>
<comment type="similarity">
    <text evidence="2">Belongs to the TonB-dependent receptor family. Hemoglobin/haptoglobin binding protein subfamily.</text>
</comment>
<dbReference type="Proteomes" id="UP000265691">
    <property type="component" value="Unassembled WGS sequence"/>
</dbReference>
<dbReference type="InterPro" id="IPR039426">
    <property type="entry name" value="TonB-dep_rcpt-like"/>
</dbReference>
<keyword evidence="6" id="KW-0732">Signal</keyword>
<dbReference type="EMBL" id="NRHC01000083">
    <property type="protein sequence ID" value="RIY31638.1"/>
    <property type="molecule type" value="Genomic_DNA"/>
</dbReference>
<comment type="subcellular location">
    <subcellularLocation>
        <location evidence="1 11">Cell outer membrane</location>
        <topology evidence="1 11">Multi-pass membrane protein</topology>
    </subcellularLocation>
</comment>
<evidence type="ECO:0000256" key="11">
    <source>
        <dbReference type="PROSITE-ProRule" id="PRU01360"/>
    </source>
</evidence>
<dbReference type="GO" id="GO:0009279">
    <property type="term" value="C:cell outer membrane"/>
    <property type="evidence" value="ECO:0007669"/>
    <property type="project" value="UniProtKB-SubCell"/>
</dbReference>
<evidence type="ECO:0000256" key="6">
    <source>
        <dbReference type="ARBA" id="ARBA00022729"/>
    </source>
</evidence>
<reference evidence="13 14" key="1">
    <citation type="submission" date="2017-08" db="EMBL/GenBank/DDBJ databases">
        <title>Reclassification of Bisgaard taxon 37 and 44.</title>
        <authorList>
            <person name="Christensen H."/>
        </authorList>
    </citation>
    <scope>NUCLEOTIDE SEQUENCE [LARGE SCALE GENOMIC DNA]</scope>
    <source>
        <strain evidence="13 14">B96_3</strain>
    </source>
</reference>
<dbReference type="InterPro" id="IPR036942">
    <property type="entry name" value="Beta-barrel_TonB_sf"/>
</dbReference>
<keyword evidence="14" id="KW-1185">Reference proteome</keyword>